<dbReference type="AlphaFoldDB" id="A0A6V7V5E8"/>
<dbReference type="Proteomes" id="UP000580250">
    <property type="component" value="Unassembled WGS sequence"/>
</dbReference>
<sequence length="541" mass="63044">MKEEKQQNCKPKTAINKRKTLPHELLINIFREASNFFTHGLQFGNYPTTCFGQIELFLNKTSRGRQIITRYWYECATNLLTSSGIIYFYVGEYFAKAKESHRQSEYFSLIKALARNLEESSEDIVGDNIIAKGNKLVQEGKKLIEEGNKIKKKNISKKLLQDICSYVKPGSFMYESNREPESSATSSQVLVQKKKYIFVWELDNWVFIDKYHSQFLRIWDELQRPLNMLLRNLFGISNFKSFNFTNILDVPNIGFRIPHSSSSNVEQGALNTSSNLRYMTEKLKQIHAIYKYFKKLSLFEDLLKNCGINSAEFIKFFDNFETMPDVNILLYKEIFNLVNEGDHKNVIVSNKTTCATIAGALGRLLLYRMGEHVEAENVYCIDNSLEFKQIIGKFQKDSIIIVTRNIETKQFAFQFVALNGMNKLHTTINITSERNTKFFIFPNRAVPSELRKSKFRIRLPCWFITKNVDLLNLYNEIKFLVSQNVSILTGLPFKKLCEFCNKEIEKEIYLVHYIRCKYIHTTQVTSSSSPLAKKRRIDLNK</sequence>
<evidence type="ECO:0000313" key="1">
    <source>
        <dbReference type="EMBL" id="CAD2170187.1"/>
    </source>
</evidence>
<organism evidence="1 2">
    <name type="scientific">Meloidogyne enterolobii</name>
    <name type="common">Root-knot nematode worm</name>
    <name type="synonym">Meloidogyne mayaguensis</name>
    <dbReference type="NCBI Taxonomy" id="390850"/>
    <lineage>
        <taxon>Eukaryota</taxon>
        <taxon>Metazoa</taxon>
        <taxon>Ecdysozoa</taxon>
        <taxon>Nematoda</taxon>
        <taxon>Chromadorea</taxon>
        <taxon>Rhabditida</taxon>
        <taxon>Tylenchina</taxon>
        <taxon>Tylenchomorpha</taxon>
        <taxon>Tylenchoidea</taxon>
        <taxon>Meloidogynidae</taxon>
        <taxon>Meloidogyninae</taxon>
        <taxon>Meloidogyne</taxon>
    </lineage>
</organism>
<dbReference type="OrthoDB" id="167668at2759"/>
<comment type="caution">
    <text evidence="1">The sequence shown here is derived from an EMBL/GenBank/DDBJ whole genome shotgun (WGS) entry which is preliminary data.</text>
</comment>
<gene>
    <name evidence="1" type="ORF">MENT_LOCUS21570</name>
</gene>
<name>A0A6V7V5E8_MELEN</name>
<proteinExistence type="predicted"/>
<dbReference type="Gene3D" id="3.40.50.12350">
    <property type="match status" value="1"/>
</dbReference>
<dbReference type="EMBL" id="CAJEWN010000164">
    <property type="protein sequence ID" value="CAD2170187.1"/>
    <property type="molecule type" value="Genomic_DNA"/>
</dbReference>
<dbReference type="InterPro" id="IPR038102">
    <property type="entry name" value="EYA_dom_sf"/>
</dbReference>
<evidence type="ECO:0000313" key="2">
    <source>
        <dbReference type="Proteomes" id="UP000580250"/>
    </source>
</evidence>
<reference evidence="1 2" key="1">
    <citation type="submission" date="2020-08" db="EMBL/GenBank/DDBJ databases">
        <authorList>
            <person name="Koutsovoulos G."/>
            <person name="Danchin GJ E."/>
        </authorList>
    </citation>
    <scope>NUCLEOTIDE SEQUENCE [LARGE SCALE GENOMIC DNA]</scope>
</reference>
<accession>A0A6V7V5E8</accession>
<protein>
    <submittedName>
        <fullName evidence="1">Uncharacterized protein</fullName>
    </submittedName>
</protein>